<dbReference type="NCBIfam" id="NF002141">
    <property type="entry name" value="PRK00977.1-5"/>
    <property type="match status" value="1"/>
</dbReference>
<dbReference type="OrthoDB" id="287668at2"/>
<evidence type="ECO:0000313" key="7">
    <source>
        <dbReference type="EMBL" id="TCS74025.1"/>
    </source>
</evidence>
<dbReference type="Gene3D" id="1.10.287.1040">
    <property type="entry name" value="Exonuclease VII, small subunit"/>
    <property type="match status" value="1"/>
</dbReference>
<organism evidence="7 8">
    <name type="scientific">Sulfuritortus calidifontis</name>
    <dbReference type="NCBI Taxonomy" id="1914471"/>
    <lineage>
        <taxon>Bacteria</taxon>
        <taxon>Pseudomonadati</taxon>
        <taxon>Pseudomonadota</taxon>
        <taxon>Betaproteobacteria</taxon>
        <taxon>Nitrosomonadales</taxon>
        <taxon>Thiobacillaceae</taxon>
        <taxon>Sulfuritortus</taxon>
    </lineage>
</organism>
<comment type="function">
    <text evidence="6">Bidirectionally degrades single-stranded DNA into large acid-insoluble oligonucleotides, which are then degraded further into small acid-soluble oligonucleotides.</text>
</comment>
<evidence type="ECO:0000256" key="1">
    <source>
        <dbReference type="ARBA" id="ARBA00009998"/>
    </source>
</evidence>
<comment type="subcellular location">
    <subcellularLocation>
        <location evidence="6">Cytoplasm</location>
    </subcellularLocation>
</comment>
<dbReference type="NCBIfam" id="TIGR01280">
    <property type="entry name" value="xseB"/>
    <property type="match status" value="1"/>
</dbReference>
<dbReference type="PIRSF" id="PIRSF006488">
    <property type="entry name" value="Exonuc_VII_S"/>
    <property type="match status" value="1"/>
</dbReference>
<dbReference type="InterPro" id="IPR003761">
    <property type="entry name" value="Exonuc_VII_S"/>
</dbReference>
<keyword evidence="8" id="KW-1185">Reference proteome</keyword>
<gene>
    <name evidence="6" type="primary">xseB</name>
    <name evidence="7" type="ORF">EDC61_101249</name>
</gene>
<keyword evidence="4 6" id="KW-0378">Hydrolase</keyword>
<dbReference type="GO" id="GO:0009318">
    <property type="term" value="C:exodeoxyribonuclease VII complex"/>
    <property type="evidence" value="ECO:0007669"/>
    <property type="project" value="UniProtKB-UniRule"/>
</dbReference>
<dbReference type="InterPro" id="IPR037004">
    <property type="entry name" value="Exonuc_VII_ssu_sf"/>
</dbReference>
<sequence length="81" mass="9035">MSKTGKTTPPKDFESALAELEGLVERMESGQLPLEESLAAYRRGIELTSYCQQKLNAAEQQVKLLEDGRLKDFQAESSNDD</sequence>
<comment type="subunit">
    <text evidence="6">Heterooligomer composed of large and small subunits.</text>
</comment>
<name>A0A4R3JZ30_9PROT</name>
<proteinExistence type="inferred from homology"/>
<dbReference type="Pfam" id="PF02609">
    <property type="entry name" value="Exonuc_VII_S"/>
    <property type="match status" value="1"/>
</dbReference>
<comment type="catalytic activity">
    <reaction evidence="6">
        <text>Exonucleolytic cleavage in either 5'- to 3'- or 3'- to 5'-direction to yield nucleoside 5'-phosphates.</text>
        <dbReference type="EC" id="3.1.11.6"/>
    </reaction>
</comment>
<dbReference type="GO" id="GO:0008855">
    <property type="term" value="F:exodeoxyribonuclease VII activity"/>
    <property type="evidence" value="ECO:0007669"/>
    <property type="project" value="UniProtKB-UniRule"/>
</dbReference>
<dbReference type="GO" id="GO:0005829">
    <property type="term" value="C:cytosol"/>
    <property type="evidence" value="ECO:0007669"/>
    <property type="project" value="TreeGrafter"/>
</dbReference>
<comment type="similarity">
    <text evidence="1 6">Belongs to the XseB family.</text>
</comment>
<evidence type="ECO:0000256" key="3">
    <source>
        <dbReference type="ARBA" id="ARBA00022722"/>
    </source>
</evidence>
<evidence type="ECO:0000256" key="4">
    <source>
        <dbReference type="ARBA" id="ARBA00022801"/>
    </source>
</evidence>
<accession>A0A4R3JZ30</accession>
<dbReference type="RefSeq" id="WP_126459282.1">
    <property type="nucleotide sequence ID" value="NZ_AP018721.1"/>
</dbReference>
<keyword evidence="3 6" id="KW-0540">Nuclease</keyword>
<dbReference type="EMBL" id="SLZY01000001">
    <property type="protein sequence ID" value="TCS74025.1"/>
    <property type="molecule type" value="Genomic_DNA"/>
</dbReference>
<dbReference type="HAMAP" id="MF_00337">
    <property type="entry name" value="Exonuc_7_S"/>
    <property type="match status" value="1"/>
</dbReference>
<keyword evidence="5 6" id="KW-0269">Exonuclease</keyword>
<reference evidence="7 8" key="1">
    <citation type="submission" date="2019-03" db="EMBL/GenBank/DDBJ databases">
        <title>Genomic Encyclopedia of Type Strains, Phase IV (KMG-IV): sequencing the most valuable type-strain genomes for metagenomic binning, comparative biology and taxonomic classification.</title>
        <authorList>
            <person name="Goeker M."/>
        </authorList>
    </citation>
    <scope>NUCLEOTIDE SEQUENCE [LARGE SCALE GENOMIC DNA]</scope>
    <source>
        <strain evidence="7 8">DSM 103923</strain>
    </source>
</reference>
<evidence type="ECO:0000313" key="8">
    <source>
        <dbReference type="Proteomes" id="UP000295135"/>
    </source>
</evidence>
<evidence type="ECO:0000256" key="6">
    <source>
        <dbReference type="HAMAP-Rule" id="MF_00337"/>
    </source>
</evidence>
<dbReference type="GO" id="GO:0006308">
    <property type="term" value="P:DNA catabolic process"/>
    <property type="evidence" value="ECO:0007669"/>
    <property type="project" value="UniProtKB-UniRule"/>
</dbReference>
<dbReference type="AlphaFoldDB" id="A0A4R3JZ30"/>
<protein>
    <recommendedName>
        <fullName evidence="6">Exodeoxyribonuclease 7 small subunit</fullName>
        <ecNumber evidence="6">3.1.11.6</ecNumber>
    </recommendedName>
    <alternativeName>
        <fullName evidence="6">Exodeoxyribonuclease VII small subunit</fullName>
        <shortName evidence="6">Exonuclease VII small subunit</shortName>
    </alternativeName>
</protein>
<dbReference type="SUPFAM" id="SSF116842">
    <property type="entry name" value="XseB-like"/>
    <property type="match status" value="1"/>
</dbReference>
<dbReference type="PANTHER" id="PTHR34137:SF1">
    <property type="entry name" value="EXODEOXYRIBONUCLEASE 7 SMALL SUBUNIT"/>
    <property type="match status" value="1"/>
</dbReference>
<evidence type="ECO:0000256" key="2">
    <source>
        <dbReference type="ARBA" id="ARBA00022490"/>
    </source>
</evidence>
<comment type="caution">
    <text evidence="7">The sequence shown here is derived from an EMBL/GenBank/DDBJ whole genome shotgun (WGS) entry which is preliminary data.</text>
</comment>
<dbReference type="EC" id="3.1.11.6" evidence="6"/>
<evidence type="ECO:0000256" key="5">
    <source>
        <dbReference type="ARBA" id="ARBA00022839"/>
    </source>
</evidence>
<keyword evidence="2 6" id="KW-0963">Cytoplasm</keyword>
<dbReference type="PANTHER" id="PTHR34137">
    <property type="entry name" value="EXODEOXYRIBONUCLEASE 7 SMALL SUBUNIT"/>
    <property type="match status" value="1"/>
</dbReference>
<dbReference type="Proteomes" id="UP000295135">
    <property type="component" value="Unassembled WGS sequence"/>
</dbReference>
<dbReference type="NCBIfam" id="NF002140">
    <property type="entry name" value="PRK00977.1-4"/>
    <property type="match status" value="1"/>
</dbReference>